<comment type="catalytic activity">
    <reaction evidence="12">
        <text>Mg(2+)(in) = Mg(2+)(out)</text>
        <dbReference type="Rhea" id="RHEA:29827"/>
        <dbReference type="ChEBI" id="CHEBI:18420"/>
    </reaction>
</comment>
<reference evidence="14 15" key="1">
    <citation type="submission" date="2017-10" db="EMBL/GenBank/DDBJ databases">
        <title>Genome sequence of Caulobacter mirabilis FWC38.</title>
        <authorList>
            <person name="Fiebig A."/>
            <person name="Crosson S."/>
        </authorList>
    </citation>
    <scope>NUCLEOTIDE SEQUENCE [LARGE SCALE GENOMIC DNA]</scope>
    <source>
        <strain evidence="14 15">FWC 38</strain>
    </source>
</reference>
<dbReference type="RefSeq" id="WP_099623765.1">
    <property type="nucleotide sequence ID" value="NZ_CP024201.1"/>
</dbReference>
<dbReference type="Gene3D" id="1.20.58.340">
    <property type="entry name" value="Magnesium transport protein CorA, transmembrane region"/>
    <property type="match status" value="2"/>
</dbReference>
<dbReference type="GO" id="GO:0005886">
    <property type="term" value="C:plasma membrane"/>
    <property type="evidence" value="ECO:0007669"/>
    <property type="project" value="UniProtKB-SubCell"/>
</dbReference>
<evidence type="ECO:0000256" key="2">
    <source>
        <dbReference type="ARBA" id="ARBA00009765"/>
    </source>
</evidence>
<dbReference type="EMBL" id="CP024201">
    <property type="protein sequence ID" value="ATQ44517.1"/>
    <property type="molecule type" value="Genomic_DNA"/>
</dbReference>
<dbReference type="FunFam" id="1.20.58.340:FF:000001">
    <property type="entry name" value="Magnesium transport protein CorA"/>
    <property type="match status" value="1"/>
</dbReference>
<dbReference type="CDD" id="cd12837">
    <property type="entry name" value="EcCorA-like_u1"/>
    <property type="match status" value="1"/>
</dbReference>
<dbReference type="KEGG" id="cmb:CSW64_20065"/>
<sequence>MLRVLRTAGRGLQDIEAVGPDWTLPPDAAWIDLNNPTRDEELAAERVLGLQLPTREEMAEIEVSSRLYQEDGATFMTAFVLVGADDQAPALQPVTFVLAKGIVTTIRYIEPKAFKAYAAQAIRDPEFCLSGAGAFLGLLDALVDRIADILEKTSADVEEISHDIFIPTRKGGFKPILRRLGHSQSLAAKARSSLVSLGRLVSFASLSGDVASARDHRDRLRTLQRDVQSLTDHSAYLTENVTFLLDSATALINTDQNEIMKLFSVWAVVLMPPTLIGSIYGMNFEHMPELHWILGYPMALLAMIIAMAVPLYLFRRRGWL</sequence>
<dbReference type="SUPFAM" id="SSF144083">
    <property type="entry name" value="Magnesium transport protein CorA, transmembrane region"/>
    <property type="match status" value="1"/>
</dbReference>
<keyword evidence="5" id="KW-1003">Cell membrane</keyword>
<keyword evidence="11 13" id="KW-0472">Membrane</keyword>
<evidence type="ECO:0000256" key="1">
    <source>
        <dbReference type="ARBA" id="ARBA00004429"/>
    </source>
</evidence>
<dbReference type="InterPro" id="IPR002523">
    <property type="entry name" value="MgTranspt_CorA/ZnTranspt_ZntB"/>
</dbReference>
<evidence type="ECO:0000313" key="14">
    <source>
        <dbReference type="EMBL" id="ATQ44517.1"/>
    </source>
</evidence>
<evidence type="ECO:0000256" key="8">
    <source>
        <dbReference type="ARBA" id="ARBA00022842"/>
    </source>
</evidence>
<dbReference type="AlphaFoldDB" id="A0A2D2B2R2"/>
<keyword evidence="10" id="KW-0406">Ion transport</keyword>
<evidence type="ECO:0000256" key="13">
    <source>
        <dbReference type="SAM" id="Phobius"/>
    </source>
</evidence>
<name>A0A2D2B2R2_9CAUL</name>
<protein>
    <recommendedName>
        <fullName evidence="3">Magnesium transport protein CorA</fullName>
    </recommendedName>
</protein>
<accession>A0A2D2B2R2</accession>
<keyword evidence="7 13" id="KW-0812">Transmembrane</keyword>
<feature type="transmembrane region" description="Helical" evidence="13">
    <location>
        <begin position="293"/>
        <end position="314"/>
    </location>
</feature>
<dbReference type="PANTHER" id="PTHR47685">
    <property type="entry name" value="MAGNESIUM TRANSPORT PROTEIN CORA"/>
    <property type="match status" value="1"/>
</dbReference>
<dbReference type="GO" id="GO:0015095">
    <property type="term" value="F:magnesium ion transmembrane transporter activity"/>
    <property type="evidence" value="ECO:0007669"/>
    <property type="project" value="TreeGrafter"/>
</dbReference>
<dbReference type="OrthoDB" id="9803416at2"/>
<evidence type="ECO:0000256" key="9">
    <source>
        <dbReference type="ARBA" id="ARBA00022989"/>
    </source>
</evidence>
<dbReference type="PANTHER" id="PTHR47685:SF1">
    <property type="entry name" value="MAGNESIUM TRANSPORT PROTEIN CORA"/>
    <property type="match status" value="1"/>
</dbReference>
<keyword evidence="15" id="KW-1185">Reference proteome</keyword>
<dbReference type="InterPro" id="IPR050829">
    <property type="entry name" value="CorA_MIT"/>
</dbReference>
<keyword evidence="8" id="KW-0460">Magnesium</keyword>
<dbReference type="Pfam" id="PF01544">
    <property type="entry name" value="CorA"/>
    <property type="match status" value="1"/>
</dbReference>
<evidence type="ECO:0000256" key="4">
    <source>
        <dbReference type="ARBA" id="ARBA00022448"/>
    </source>
</evidence>
<dbReference type="SUPFAM" id="SSF143865">
    <property type="entry name" value="CorA soluble domain-like"/>
    <property type="match status" value="1"/>
</dbReference>
<evidence type="ECO:0000256" key="5">
    <source>
        <dbReference type="ARBA" id="ARBA00022475"/>
    </source>
</evidence>
<keyword evidence="6" id="KW-0997">Cell inner membrane</keyword>
<dbReference type="Proteomes" id="UP000228945">
    <property type="component" value="Chromosome"/>
</dbReference>
<dbReference type="Gene3D" id="3.30.460.20">
    <property type="entry name" value="CorA soluble domain-like"/>
    <property type="match status" value="1"/>
</dbReference>
<evidence type="ECO:0000313" key="15">
    <source>
        <dbReference type="Proteomes" id="UP000228945"/>
    </source>
</evidence>
<organism evidence="14 15">
    <name type="scientific">Caulobacter mirabilis</name>
    <dbReference type="NCBI Taxonomy" id="69666"/>
    <lineage>
        <taxon>Bacteria</taxon>
        <taxon>Pseudomonadati</taxon>
        <taxon>Pseudomonadota</taxon>
        <taxon>Alphaproteobacteria</taxon>
        <taxon>Caulobacterales</taxon>
        <taxon>Caulobacteraceae</taxon>
        <taxon>Caulobacter</taxon>
    </lineage>
</organism>
<comment type="similarity">
    <text evidence="2">Belongs to the CorA metal ion transporter (MIT) (TC 1.A.35) family.</text>
</comment>
<evidence type="ECO:0000256" key="6">
    <source>
        <dbReference type="ARBA" id="ARBA00022519"/>
    </source>
</evidence>
<evidence type="ECO:0000256" key="3">
    <source>
        <dbReference type="ARBA" id="ARBA00019439"/>
    </source>
</evidence>
<dbReference type="InterPro" id="IPR045861">
    <property type="entry name" value="CorA_cytoplasmic_dom"/>
</dbReference>
<dbReference type="InterPro" id="IPR045863">
    <property type="entry name" value="CorA_TM1_TM2"/>
</dbReference>
<comment type="subcellular location">
    <subcellularLocation>
        <location evidence="1">Cell inner membrane</location>
        <topology evidence="1">Multi-pass membrane protein</topology>
    </subcellularLocation>
</comment>
<evidence type="ECO:0000256" key="11">
    <source>
        <dbReference type="ARBA" id="ARBA00023136"/>
    </source>
</evidence>
<gene>
    <name evidence="14" type="ORF">CSW64_20065</name>
</gene>
<keyword evidence="9 13" id="KW-1133">Transmembrane helix</keyword>
<evidence type="ECO:0000256" key="12">
    <source>
        <dbReference type="ARBA" id="ARBA00034269"/>
    </source>
</evidence>
<dbReference type="GO" id="GO:0015087">
    <property type="term" value="F:cobalt ion transmembrane transporter activity"/>
    <property type="evidence" value="ECO:0007669"/>
    <property type="project" value="TreeGrafter"/>
</dbReference>
<feature type="transmembrane region" description="Helical" evidence="13">
    <location>
        <begin position="262"/>
        <end position="281"/>
    </location>
</feature>
<dbReference type="GO" id="GO:0015099">
    <property type="term" value="F:nickel cation transmembrane transporter activity"/>
    <property type="evidence" value="ECO:0007669"/>
    <property type="project" value="TreeGrafter"/>
</dbReference>
<proteinExistence type="inferred from homology"/>
<evidence type="ECO:0000256" key="7">
    <source>
        <dbReference type="ARBA" id="ARBA00022692"/>
    </source>
</evidence>
<keyword evidence="4" id="KW-0813">Transport</keyword>
<evidence type="ECO:0000256" key="10">
    <source>
        <dbReference type="ARBA" id="ARBA00023065"/>
    </source>
</evidence>